<dbReference type="EMBL" id="CAJVPI010000076">
    <property type="protein sequence ID" value="CAG8473979.1"/>
    <property type="molecule type" value="Genomic_DNA"/>
</dbReference>
<feature type="region of interest" description="Disordered" evidence="1">
    <location>
        <begin position="176"/>
        <end position="209"/>
    </location>
</feature>
<feature type="compositionally biased region" description="Low complexity" evidence="1">
    <location>
        <begin position="180"/>
        <end position="195"/>
    </location>
</feature>
<dbReference type="OrthoDB" id="2305086at2759"/>
<dbReference type="Proteomes" id="UP000789739">
    <property type="component" value="Unassembled WGS sequence"/>
</dbReference>
<evidence type="ECO:0000313" key="3">
    <source>
        <dbReference type="Proteomes" id="UP000789739"/>
    </source>
</evidence>
<keyword evidence="3" id="KW-1185">Reference proteome</keyword>
<feature type="compositionally biased region" description="Polar residues" evidence="1">
    <location>
        <begin position="196"/>
        <end position="205"/>
    </location>
</feature>
<dbReference type="InterPro" id="IPR012296">
    <property type="entry name" value="Nuclease_put_TT1808"/>
</dbReference>
<dbReference type="GO" id="GO:0006302">
    <property type="term" value="P:double-strand break repair"/>
    <property type="evidence" value="ECO:0007669"/>
    <property type="project" value="UniProtKB-ARBA"/>
</dbReference>
<name>A0A9N8W1P4_9GLOM</name>
<dbReference type="Gene3D" id="3.90.1570.10">
    <property type="entry name" value="tt1808, chain A"/>
    <property type="match status" value="1"/>
</dbReference>
<proteinExistence type="predicted"/>
<organism evidence="2 3">
    <name type="scientific">Paraglomus brasilianum</name>
    <dbReference type="NCBI Taxonomy" id="144538"/>
    <lineage>
        <taxon>Eukaryota</taxon>
        <taxon>Fungi</taxon>
        <taxon>Fungi incertae sedis</taxon>
        <taxon>Mucoromycota</taxon>
        <taxon>Glomeromycotina</taxon>
        <taxon>Glomeromycetes</taxon>
        <taxon>Paraglomerales</taxon>
        <taxon>Paraglomeraceae</taxon>
        <taxon>Paraglomus</taxon>
    </lineage>
</organism>
<evidence type="ECO:0000313" key="2">
    <source>
        <dbReference type="EMBL" id="CAG8473979.1"/>
    </source>
</evidence>
<evidence type="ECO:0000256" key="1">
    <source>
        <dbReference type="SAM" id="MobiDB-lite"/>
    </source>
</evidence>
<accession>A0A9N8W1P4</accession>
<dbReference type="InterPro" id="IPR011335">
    <property type="entry name" value="Restrct_endonuc-II-like"/>
</dbReference>
<gene>
    <name evidence="2" type="ORF">PBRASI_LOCUS1219</name>
</gene>
<comment type="caution">
    <text evidence="2">The sequence shown here is derived from an EMBL/GenBank/DDBJ whole genome shotgun (WGS) entry which is preliminary data.</text>
</comment>
<protein>
    <submittedName>
        <fullName evidence="2">5879_t:CDS:1</fullName>
    </submittedName>
</protein>
<reference evidence="2" key="1">
    <citation type="submission" date="2021-06" db="EMBL/GenBank/DDBJ databases">
        <authorList>
            <person name="Kallberg Y."/>
            <person name="Tangrot J."/>
            <person name="Rosling A."/>
        </authorList>
    </citation>
    <scope>NUCLEOTIDE SEQUENCE</scope>
    <source>
        <strain evidence="2">BR232B</strain>
    </source>
</reference>
<dbReference type="AlphaFoldDB" id="A0A9N8W1P4"/>
<dbReference type="SUPFAM" id="SSF52980">
    <property type="entry name" value="Restriction endonuclease-like"/>
    <property type="match status" value="1"/>
</dbReference>
<sequence length="359" mass="40734">MNIIEGQLEIVLSLVSFRTSRKEAAIVMQLENWCYANGALSGTQDVLGPGGCAILASSEEKEQAFPPVAPTYIVELRSQSNSPQDVHRKMRRWMEGGVDFTARMGMIFPDDHVNAEIKRQEHWNLPTIPNEKLHCSGDQTRRLKNDDSFPEELTYHSTFAGRRPYLRGHYSKIHSTFSPETNQNTAASNTTEASTPFSSEYSSPKQSKRPLQDMAINVQSDFCSTFTVGPPVHNTHTILTAARLRQLQRLLSQNPLTSNLIRYLLWTTYSRSRRQLELNNIHKCETMGKSSATLPDATHADTSTSDSSVTIEDFINRFRRESMLEKVYCSIHDEKLETAWDDTMEDTMQIPVPLNYPVN</sequence>